<dbReference type="GeneID" id="40138863"/>
<dbReference type="RefSeq" id="YP_009628914.1">
    <property type="nucleotide sequence ID" value="NC_042171.1"/>
</dbReference>
<proteinExistence type="inferred from homology"/>
<dbReference type="InterPro" id="IPR007574">
    <property type="entry name" value="NblA"/>
</dbReference>
<evidence type="ECO:0000256" key="1">
    <source>
        <dbReference type="ARBA" id="ARBA00008091"/>
    </source>
</evidence>
<evidence type="ECO:0000256" key="2">
    <source>
        <dbReference type="ARBA" id="ARBA00021553"/>
    </source>
</evidence>
<protein>
    <recommendedName>
        <fullName evidence="2">Uncharacterized protein ycf18</fullName>
    </recommendedName>
</protein>
<dbReference type="Pfam" id="PF04485">
    <property type="entry name" value="NblA"/>
    <property type="match status" value="1"/>
</dbReference>
<organism evidence="3">
    <name type="scientific">Balbiania investiens</name>
    <dbReference type="NCBI Taxonomy" id="111861"/>
    <lineage>
        <taxon>Eukaryota</taxon>
        <taxon>Rhodophyta</taxon>
        <taxon>Florideophyceae</taxon>
        <taxon>Nemaliophycidae</taxon>
        <taxon>Balbianiales</taxon>
        <taxon>Balbianiaceae</taxon>
        <taxon>Balbiania</taxon>
    </lineage>
</organism>
<keyword evidence="3" id="KW-0934">Plastid</keyword>
<gene>
    <name evidence="3" type="primary">nblA</name>
</gene>
<dbReference type="Gene3D" id="1.10.287.670">
    <property type="entry name" value="Phycobilisome degradation protein NblA"/>
    <property type="match status" value="1"/>
</dbReference>
<accession>A0A4D6BMQ8</accession>
<comment type="similarity">
    <text evidence="1">Belongs to the ycf18/nblA family.</text>
</comment>
<sequence>MINQPNNLSLEQQFKLTAYRSEMSKLTMKQSRKYLQVTLRHMLIKDNLIKLLLKRENYGN</sequence>
<dbReference type="InterPro" id="IPR036904">
    <property type="entry name" value="NblA_sf"/>
</dbReference>
<dbReference type="AlphaFoldDB" id="A0A4D6BMQ8"/>
<dbReference type="SUPFAM" id="SSF109859">
    <property type="entry name" value="NblA-like"/>
    <property type="match status" value="1"/>
</dbReference>
<geneLocation type="plastid" evidence="3"/>
<evidence type="ECO:0000313" key="3">
    <source>
        <dbReference type="EMBL" id="QBX88697.1"/>
    </source>
</evidence>
<reference evidence="3" key="1">
    <citation type="journal article" date="2019" name="Phycologia">
        <title>Chloroplast and mitochondrial genomes of Balbiania investiens (Balbianiales, Nemaliophycidae).</title>
        <authorList>
            <person name="Evans J.R."/>
            <person name="StAmour N."/>
            <person name="Verbruggen H."/>
            <person name="Salomaki E.D."/>
            <person name="Vis M.L."/>
        </authorList>
    </citation>
    <scope>NUCLEOTIDE SEQUENCE</scope>
</reference>
<dbReference type="EMBL" id="MH026108">
    <property type="protein sequence ID" value="QBX88697.1"/>
    <property type="molecule type" value="Genomic_DNA"/>
</dbReference>
<name>A0A4D6BMQ8_9FLOR</name>